<organism evidence="3 4">
    <name type="scientific">Alicyclobacillus mengziensis</name>
    <dbReference type="NCBI Taxonomy" id="2931921"/>
    <lineage>
        <taxon>Bacteria</taxon>
        <taxon>Bacillati</taxon>
        <taxon>Bacillota</taxon>
        <taxon>Bacilli</taxon>
        <taxon>Bacillales</taxon>
        <taxon>Alicyclobacillaceae</taxon>
        <taxon>Alicyclobacillus</taxon>
    </lineage>
</organism>
<gene>
    <name evidence="3" type="ORF">JZ786_02180</name>
</gene>
<protein>
    <submittedName>
        <fullName evidence="3">AAA family ATPase</fullName>
    </submittedName>
</protein>
<dbReference type="RefSeq" id="WP_206657215.1">
    <property type="nucleotide sequence ID" value="NZ_CP071182.1"/>
</dbReference>
<dbReference type="InterPro" id="IPR038734">
    <property type="entry name" value="YhaN_AAA"/>
</dbReference>
<feature type="coiled-coil region" evidence="1">
    <location>
        <begin position="422"/>
        <end position="449"/>
    </location>
</feature>
<dbReference type="PANTHER" id="PTHR41259:SF1">
    <property type="entry name" value="DOUBLE-STRAND BREAK REPAIR RAD50 ATPASE, PUTATIVE-RELATED"/>
    <property type="match status" value="1"/>
</dbReference>
<dbReference type="Proteomes" id="UP000663505">
    <property type="component" value="Chromosome"/>
</dbReference>
<accession>A0A9X7VZT2</accession>
<evidence type="ECO:0000259" key="2">
    <source>
        <dbReference type="Pfam" id="PF13514"/>
    </source>
</evidence>
<dbReference type="Gene3D" id="3.40.50.300">
    <property type="entry name" value="P-loop containing nucleotide triphosphate hydrolases"/>
    <property type="match status" value="2"/>
</dbReference>
<dbReference type="SUPFAM" id="SSF52540">
    <property type="entry name" value="P-loop containing nucleoside triphosphate hydrolases"/>
    <property type="match status" value="1"/>
</dbReference>
<evidence type="ECO:0000313" key="4">
    <source>
        <dbReference type="Proteomes" id="UP000663505"/>
    </source>
</evidence>
<keyword evidence="1" id="KW-0175">Coiled coil</keyword>
<keyword evidence="4" id="KW-1185">Reference proteome</keyword>
<dbReference type="PANTHER" id="PTHR41259">
    <property type="entry name" value="DOUBLE-STRAND BREAK REPAIR RAD50 ATPASE, PUTATIVE-RELATED"/>
    <property type="match status" value="1"/>
</dbReference>
<feature type="domain" description="YhaN AAA" evidence="2">
    <location>
        <begin position="120"/>
        <end position="250"/>
    </location>
</feature>
<feature type="domain" description="YhaN AAA" evidence="2">
    <location>
        <begin position="1"/>
        <end position="55"/>
    </location>
</feature>
<feature type="coiled-coil region" evidence="1">
    <location>
        <begin position="250"/>
        <end position="284"/>
    </location>
</feature>
<reference evidence="3 4" key="1">
    <citation type="submission" date="2021-02" db="EMBL/GenBank/DDBJ databases">
        <title>Alicyclobacillus curvatus sp. nov. and Alicyclobacillus mengziensis sp. nov., two acidophilic bacteria isolated from acid mine drainage.</title>
        <authorList>
            <person name="Huang Y."/>
        </authorList>
    </citation>
    <scope>NUCLEOTIDE SEQUENCE [LARGE SCALE GENOMIC DNA]</scope>
    <source>
        <strain evidence="3 4">S30H14</strain>
    </source>
</reference>
<evidence type="ECO:0000256" key="1">
    <source>
        <dbReference type="SAM" id="Coils"/>
    </source>
</evidence>
<dbReference type="KEGG" id="afx:JZ786_02180"/>
<name>A0A9X7VZT2_9BACL</name>
<feature type="coiled-coil region" evidence="1">
    <location>
        <begin position="666"/>
        <end position="693"/>
    </location>
</feature>
<dbReference type="EMBL" id="CP071182">
    <property type="protein sequence ID" value="QSO47872.1"/>
    <property type="molecule type" value="Genomic_DNA"/>
</dbReference>
<proteinExistence type="predicted"/>
<sequence>MRIRQLGIHNVLHFDRFQLNFGEDEAGLHIVYGPNEAGKSTILRVLVDLLFGGKINDEFKDSYGSKSFIEGILEASRNGAAGEVAAGEMGQGEVAAIDGTAGKLAAGTGSSVSSSDVSVTQLAIARKRRYNRLVLTDETQSELSEDIMLPLLGGLDKERYTLLFGFNHERLRQGGDSLLESGGHAGISLFEAGGGIQFLQAVLVSLTDRADATLDVSFRTNSKKHLNTAWRLYKELRDHGRKASLRGEDWHRLKNEIETKEDKIVTLTKELKELKERRSQLQRIGRIRHFVVDLKEVRHRLDEMADAEELTFALDEQILSDMSRLEEVEEKLRGIEQNRSLEEQALQQITVRPSILAATEQIEALYQSVEKYLEAKDAIPVLSEKIARHESEARDLAKDLAPAVSFADVELVRVPLSDDLEIRRLALSSKELQRDEKQAKAQLLEIDEEAKRRKDELLQLGNKVDVEGLRQVLDEVQRAGDVESMLQQLRRDIATRRQGSFTQLQSQAIWNGQLDDLKNLPVPLMETVSRYVDKFAEIEQKMIGYQRDIAKGTEQLETLSEQIADFERTGRVPIEADLENARRHRDRGWNLIRRFWFDEERLEDGADDLLRGSAEDSLEDEVRGYAGGKPLPDAFEEAVAEADHISDWMRRESDKSAVRSNYLLQQERTENMMAKLSNALNEAKSEYDALKNEWGEEWRNTGIHPRSPLEMKGWFTDFYRPLLKELREIQVLESRVEEQVRLRTTLVTRLSVAFKEARGGLRVSDDDPRVLSADRPLHPDEETFDSLHDLVSTASHFIHESDARDTLRQTLSKQYDDLMNKRSLEAGRKQQVQGQLGDMSTRWGEFTARYPFLPKDPLVVTDYLDKLRDLFDMVTEFARLGQERDKQVTVCESFERDVEKLADDVGETLDKEALYHAFVRRMFRELREAREQDTARRMTLQRIGKLRTDFERLFAARAALIDVINSYKDKYHCVDDEALRMLIAKSKEKKELRRQVEQISTGLRHAGDGLGTDDLVTQVENGPAVDALPLIEQEVTTTIEQQEEALSAEQKTLWQLNQQFADMNAEKSDTADYVQQAEFQLAEVDRYWNQYLRLELARRLLQRAIEEFREQNESTVIERAGVLFRRLTLGRYQELTVEYDGVEPVLEAITRDNERRRVLQMSDGTRDQLYLALRVAFVEQHVDSGDAVPLIMDDILVHFDDARTKATLEVLSELGKKTQILYFTHHQSIADAAATLMQSGTAGITVHRLDGPENSFVDAI</sequence>
<evidence type="ECO:0000313" key="3">
    <source>
        <dbReference type="EMBL" id="QSO47872.1"/>
    </source>
</evidence>
<dbReference type="Pfam" id="PF13514">
    <property type="entry name" value="AAA_27"/>
    <property type="match status" value="2"/>
</dbReference>
<dbReference type="AlphaFoldDB" id="A0A9X7VZT2"/>
<dbReference type="InterPro" id="IPR027417">
    <property type="entry name" value="P-loop_NTPase"/>
</dbReference>